<reference evidence="7 8" key="1">
    <citation type="submission" date="2020-03" db="EMBL/GenBank/DDBJ databases">
        <authorList>
            <person name="Zhang Z."/>
            <person name="Guo Z."/>
            <person name="Hou Q."/>
            <person name="Shen X."/>
        </authorList>
    </citation>
    <scope>NUCLEOTIDE SEQUENCE [LARGE SCALE GENOMIC DNA]</scope>
    <source>
        <strain evidence="7 8">HBUAS51329</strain>
    </source>
</reference>
<evidence type="ECO:0000256" key="5">
    <source>
        <dbReference type="SAM" id="Phobius"/>
    </source>
</evidence>
<dbReference type="Proteomes" id="UP000707477">
    <property type="component" value="Unassembled WGS sequence"/>
</dbReference>
<evidence type="ECO:0000313" key="7">
    <source>
        <dbReference type="EMBL" id="NLR29708.1"/>
    </source>
</evidence>
<keyword evidence="3 5" id="KW-1133">Transmembrane helix</keyword>
<evidence type="ECO:0000259" key="6">
    <source>
        <dbReference type="Pfam" id="PF05154"/>
    </source>
</evidence>
<protein>
    <submittedName>
        <fullName evidence="7">TM2 domain-containing protein</fullName>
    </submittedName>
</protein>
<keyword evidence="8" id="KW-1185">Reference proteome</keyword>
<proteinExistence type="predicted"/>
<evidence type="ECO:0000313" key="8">
    <source>
        <dbReference type="Proteomes" id="UP000707477"/>
    </source>
</evidence>
<dbReference type="PANTHER" id="PTHR21016:SF25">
    <property type="entry name" value="TM2 DOMAIN-CONTAINING PROTEIN DDB_G0277895-RELATED"/>
    <property type="match status" value="1"/>
</dbReference>
<dbReference type="PANTHER" id="PTHR21016">
    <property type="entry name" value="BETA-AMYLOID BINDING PROTEIN-RELATED"/>
    <property type="match status" value="1"/>
</dbReference>
<evidence type="ECO:0000256" key="2">
    <source>
        <dbReference type="ARBA" id="ARBA00022692"/>
    </source>
</evidence>
<organism evidence="7 8">
    <name type="scientific">Levilactobacillus tujiorum</name>
    <dbReference type="NCBI Taxonomy" id="2912243"/>
    <lineage>
        <taxon>Bacteria</taxon>
        <taxon>Bacillati</taxon>
        <taxon>Bacillota</taxon>
        <taxon>Bacilli</taxon>
        <taxon>Lactobacillales</taxon>
        <taxon>Lactobacillaceae</taxon>
        <taxon>Levilactobacillus</taxon>
    </lineage>
</organism>
<gene>
    <name evidence="7" type="ORF">HEQ44_05875</name>
</gene>
<keyword evidence="4 5" id="KW-0472">Membrane</keyword>
<dbReference type="RefSeq" id="WP_168849502.1">
    <property type="nucleotide sequence ID" value="NZ_JAAVSD010000012.1"/>
</dbReference>
<keyword evidence="2 5" id="KW-0812">Transmembrane</keyword>
<dbReference type="InterPro" id="IPR050932">
    <property type="entry name" value="TM2D1-3-like"/>
</dbReference>
<feature type="domain" description="TM2" evidence="6">
    <location>
        <begin position="26"/>
        <end position="83"/>
    </location>
</feature>
<dbReference type="EMBL" id="JAAVSD010000012">
    <property type="protein sequence ID" value="NLR29708.1"/>
    <property type="molecule type" value="Genomic_DNA"/>
</dbReference>
<evidence type="ECO:0000256" key="3">
    <source>
        <dbReference type="ARBA" id="ARBA00022989"/>
    </source>
</evidence>
<dbReference type="InterPro" id="IPR007829">
    <property type="entry name" value="TM2"/>
</dbReference>
<dbReference type="Pfam" id="PF05154">
    <property type="entry name" value="TM2"/>
    <property type="match status" value="1"/>
</dbReference>
<comment type="caution">
    <text evidence="7">The sequence shown here is derived from an EMBL/GenBank/DDBJ whole genome shotgun (WGS) entry which is preliminary data.</text>
</comment>
<evidence type="ECO:0000256" key="4">
    <source>
        <dbReference type="ARBA" id="ARBA00023136"/>
    </source>
</evidence>
<comment type="subcellular location">
    <subcellularLocation>
        <location evidence="1">Membrane</location>
        <topology evidence="1">Multi-pass membrane protein</topology>
    </subcellularLocation>
</comment>
<feature type="transmembrane region" description="Helical" evidence="5">
    <location>
        <begin position="56"/>
        <end position="80"/>
    </location>
</feature>
<name>A0ABX1L634_9LACO</name>
<evidence type="ECO:0000256" key="1">
    <source>
        <dbReference type="ARBA" id="ARBA00004141"/>
    </source>
</evidence>
<sequence>MYNNQYLKSQLTNEEVLVVNSEIERQKKSTAVAFLLCLFLGTLGAHRYYMGKNGSAIAMTLITVLTLGLGAFITGIWAFIDLFLITTWLRENQDEIENTAAQQILSKRGSQTKEATENNID</sequence>
<accession>A0ABX1L634</accession>
<feature type="transmembrane region" description="Helical" evidence="5">
    <location>
        <begin position="31"/>
        <end position="50"/>
    </location>
</feature>